<dbReference type="PANTHER" id="PTHR45745">
    <property type="entry name" value="PHOSPHOMANNOMUTASE 45A"/>
    <property type="match status" value="1"/>
</dbReference>
<evidence type="ECO:0000313" key="11">
    <source>
        <dbReference type="Proteomes" id="UP000214646"/>
    </source>
</evidence>
<organism evidence="10 11">
    <name type="scientific">Fimbriiglobus ruber</name>
    <dbReference type="NCBI Taxonomy" id="1908690"/>
    <lineage>
        <taxon>Bacteria</taxon>
        <taxon>Pseudomonadati</taxon>
        <taxon>Planctomycetota</taxon>
        <taxon>Planctomycetia</taxon>
        <taxon>Gemmatales</taxon>
        <taxon>Gemmataceae</taxon>
        <taxon>Fimbriiglobus</taxon>
    </lineage>
</organism>
<dbReference type="PRINTS" id="PR00509">
    <property type="entry name" value="PGMPMM"/>
</dbReference>
<dbReference type="PANTHER" id="PTHR45745:SF1">
    <property type="entry name" value="PHOSPHOGLUCOMUTASE 2B-RELATED"/>
    <property type="match status" value="1"/>
</dbReference>
<accession>A0A225EBV4</accession>
<dbReference type="Gene3D" id="3.40.120.10">
    <property type="entry name" value="Alpha-D-Glucose-1,6-Bisphosphate, subunit A, domain 3"/>
    <property type="match status" value="3"/>
</dbReference>
<gene>
    <name evidence="10" type="ORF">FRUB_01185</name>
</gene>
<evidence type="ECO:0000256" key="4">
    <source>
        <dbReference type="ARBA" id="ARBA00022723"/>
    </source>
</evidence>
<feature type="domain" description="Alpha-D-phosphohexomutase alpha/beta/alpha" evidence="9">
    <location>
        <begin position="369"/>
        <end position="501"/>
    </location>
</feature>
<dbReference type="Pfam" id="PF02880">
    <property type="entry name" value="PGM_PMM_III"/>
    <property type="match status" value="1"/>
</dbReference>
<evidence type="ECO:0000259" key="9">
    <source>
        <dbReference type="Pfam" id="PF02880"/>
    </source>
</evidence>
<dbReference type="CDD" id="cd05799">
    <property type="entry name" value="PGM2"/>
    <property type="match status" value="1"/>
</dbReference>
<proteinExistence type="inferred from homology"/>
<dbReference type="InterPro" id="IPR016066">
    <property type="entry name" value="A-D-PHexomutase_CS"/>
</dbReference>
<reference evidence="11" key="1">
    <citation type="submission" date="2017-06" db="EMBL/GenBank/DDBJ databases">
        <title>Genome analysis of Fimbriiglobus ruber SP5, the first member of the order Planctomycetales with confirmed chitinolytic capability.</title>
        <authorList>
            <person name="Ravin N.V."/>
            <person name="Rakitin A.L."/>
            <person name="Ivanova A.A."/>
            <person name="Beletsky A.V."/>
            <person name="Kulichevskaya I.S."/>
            <person name="Mardanov A.V."/>
            <person name="Dedysh S.N."/>
        </authorList>
    </citation>
    <scope>NUCLEOTIDE SEQUENCE [LARGE SCALE GENOMIC DNA]</scope>
    <source>
        <strain evidence="11">SP5</strain>
    </source>
</reference>
<dbReference type="GO" id="GO:0006166">
    <property type="term" value="P:purine ribonucleoside salvage"/>
    <property type="evidence" value="ECO:0007669"/>
    <property type="project" value="TreeGrafter"/>
</dbReference>
<dbReference type="OrthoDB" id="9806956at2"/>
<keyword evidence="6" id="KW-0413">Isomerase</keyword>
<dbReference type="GO" id="GO:0008973">
    <property type="term" value="F:phosphopentomutase activity"/>
    <property type="evidence" value="ECO:0007669"/>
    <property type="project" value="TreeGrafter"/>
</dbReference>
<dbReference type="Pfam" id="PF02879">
    <property type="entry name" value="PGM_PMM_II"/>
    <property type="match status" value="1"/>
</dbReference>
<dbReference type="InterPro" id="IPR005845">
    <property type="entry name" value="A-D-PHexomutase_a/b/a-II"/>
</dbReference>
<keyword evidence="3" id="KW-0597">Phosphoprotein</keyword>
<evidence type="ECO:0000256" key="3">
    <source>
        <dbReference type="ARBA" id="ARBA00022553"/>
    </source>
</evidence>
<keyword evidence="5" id="KW-0460">Magnesium</keyword>
<dbReference type="SUPFAM" id="SSF53738">
    <property type="entry name" value="Phosphoglucomutase, first 3 domains"/>
    <property type="match status" value="3"/>
</dbReference>
<evidence type="ECO:0000259" key="7">
    <source>
        <dbReference type="Pfam" id="PF02878"/>
    </source>
</evidence>
<evidence type="ECO:0000256" key="5">
    <source>
        <dbReference type="ARBA" id="ARBA00022842"/>
    </source>
</evidence>
<evidence type="ECO:0000256" key="1">
    <source>
        <dbReference type="ARBA" id="ARBA00001946"/>
    </source>
</evidence>
<comment type="cofactor">
    <cofactor evidence="1">
        <name>Mg(2+)</name>
        <dbReference type="ChEBI" id="CHEBI:18420"/>
    </cofactor>
</comment>
<dbReference type="PROSITE" id="PS00710">
    <property type="entry name" value="PGM_PMM"/>
    <property type="match status" value="1"/>
</dbReference>
<dbReference type="InterPro" id="IPR016055">
    <property type="entry name" value="A-D-PHexomutase_a/b/a-I/II/III"/>
</dbReference>
<feature type="domain" description="Alpha-D-phosphohexomutase alpha/beta/alpha" evidence="8">
    <location>
        <begin position="252"/>
        <end position="351"/>
    </location>
</feature>
<dbReference type="Pfam" id="PF02878">
    <property type="entry name" value="PGM_PMM_I"/>
    <property type="match status" value="1"/>
</dbReference>
<comment type="similarity">
    <text evidence="2">Belongs to the phosphohexose mutase family.</text>
</comment>
<evidence type="ECO:0000256" key="2">
    <source>
        <dbReference type="ARBA" id="ARBA00010231"/>
    </source>
</evidence>
<dbReference type="InterPro" id="IPR005844">
    <property type="entry name" value="A-D-PHexomutase_a/b/a-I"/>
</dbReference>
<dbReference type="GO" id="GO:0005975">
    <property type="term" value="P:carbohydrate metabolic process"/>
    <property type="evidence" value="ECO:0007669"/>
    <property type="project" value="InterPro"/>
</dbReference>
<evidence type="ECO:0000256" key="6">
    <source>
        <dbReference type="ARBA" id="ARBA00023235"/>
    </source>
</evidence>
<feature type="domain" description="Alpha-D-phosphohexomutase alpha/beta/alpha" evidence="7">
    <location>
        <begin position="137"/>
        <end position="218"/>
    </location>
</feature>
<dbReference type="RefSeq" id="WP_088252582.1">
    <property type="nucleotide sequence ID" value="NZ_NIDE01000001.1"/>
</dbReference>
<dbReference type="EMBL" id="NIDE01000001">
    <property type="protein sequence ID" value="OWK47486.1"/>
    <property type="molecule type" value="Genomic_DNA"/>
</dbReference>
<keyword evidence="11" id="KW-1185">Reference proteome</keyword>
<dbReference type="InterPro" id="IPR005846">
    <property type="entry name" value="A-D-PHexomutase_a/b/a-III"/>
</dbReference>
<dbReference type="InterPro" id="IPR005841">
    <property type="entry name" value="Alpha-D-phosphohexomutase_SF"/>
</dbReference>
<sequence>MDLLAAVRQGFQTIDADPALKEKAAQFLETWLNHADFAAYRPQIEWMIQSEKWSGLLDSFYQVLPFGTGGRRGAVGIGPNRMNLWTLGASVQGHCEYLRQRFPGTNPLRVVLAYDVREYRDKRGVYNKDLPNPVMNLSSRDFCQFAAGVYAANGIQSHILPGDSKRYLSTPELSYTIRFLGAHGGLNMTASHNPPDDNGSKFYDERGAQPVPPDDQIMSDFVDQVTVIRQMPWADVVKSGKALFLDNAPHEAYIEVCRKQSLVPAPKTGEIRVVYTPLHGVGGMCVGEVLEAQGFKPIFVPEQSEPNGQFPNVTKTPNPEVPECMDRAEKLAKEKQADLVISTDPDADRLGGLACTTTDGKGAFRFLTGQEIAALLTHFKLSRRASAGDLPASPIIATTEVTTGQITRISRHFGAQIVNDLLVGFKYIAEVLWQLESTGQYGDVKGTPADFVIATEESHGILATDQIRDKDSACAALLLAELSLHLKRQGRTIPELLVDLARQFGYYRNELLNIVMTGVEGKRDMAKMLDTLRATPPKEIGGLPVVGFEDLRDENGRMGSYKGETDKAARNFLIFRLDDGKSVSAKVCLRPSGTEPKAKAYIEVSSLPMTAGTPEADWAATQKLIDTTVQRVATDFLTRALATVGATPQPGADKLSR</sequence>
<dbReference type="Proteomes" id="UP000214646">
    <property type="component" value="Unassembled WGS sequence"/>
</dbReference>
<dbReference type="GO" id="GO:0000287">
    <property type="term" value="F:magnesium ion binding"/>
    <property type="evidence" value="ECO:0007669"/>
    <property type="project" value="InterPro"/>
</dbReference>
<dbReference type="SUPFAM" id="SSF55957">
    <property type="entry name" value="Phosphoglucomutase, C-terminal domain"/>
    <property type="match status" value="1"/>
</dbReference>
<keyword evidence="4" id="KW-0479">Metal-binding</keyword>
<name>A0A225EBV4_9BACT</name>
<protein>
    <submittedName>
        <fullName evidence="10">Phosphomannomutase</fullName>
    </submittedName>
</protein>
<comment type="caution">
    <text evidence="10">The sequence shown here is derived from an EMBL/GenBank/DDBJ whole genome shotgun (WGS) entry which is preliminary data.</text>
</comment>
<dbReference type="AlphaFoldDB" id="A0A225EBV4"/>
<evidence type="ECO:0000259" key="8">
    <source>
        <dbReference type="Pfam" id="PF02879"/>
    </source>
</evidence>
<evidence type="ECO:0000313" key="10">
    <source>
        <dbReference type="EMBL" id="OWK47486.1"/>
    </source>
</evidence>
<dbReference type="InterPro" id="IPR036900">
    <property type="entry name" value="A-D-PHexomutase_C_sf"/>
</dbReference>